<protein>
    <submittedName>
        <fullName evidence="2">Uncharacterized protein</fullName>
    </submittedName>
</protein>
<evidence type="ECO:0000313" key="2">
    <source>
        <dbReference type="EMBL" id="UOQ51942.1"/>
    </source>
</evidence>
<keyword evidence="1" id="KW-0812">Transmembrane</keyword>
<dbReference type="Proteomes" id="UP000831785">
    <property type="component" value="Chromosome"/>
</dbReference>
<keyword evidence="1" id="KW-1133">Transmembrane helix</keyword>
<keyword evidence="3" id="KW-1185">Reference proteome</keyword>
<dbReference type="EMBL" id="CP095049">
    <property type="protein sequence ID" value="UOQ51942.1"/>
    <property type="molecule type" value="Genomic_DNA"/>
</dbReference>
<name>A0ABY4F766_9BACT</name>
<accession>A0ABY4F766</accession>
<evidence type="ECO:0000256" key="1">
    <source>
        <dbReference type="SAM" id="Phobius"/>
    </source>
</evidence>
<feature type="transmembrane region" description="Helical" evidence="1">
    <location>
        <begin position="51"/>
        <end position="68"/>
    </location>
</feature>
<proteinExistence type="predicted"/>
<feature type="transmembrane region" description="Helical" evidence="1">
    <location>
        <begin position="24"/>
        <end position="44"/>
    </location>
</feature>
<reference evidence="2 3" key="1">
    <citation type="submission" date="2022-04" db="EMBL/GenBank/DDBJ databases">
        <title>Hymenobacter sp. isolated from the air.</title>
        <authorList>
            <person name="Won M."/>
            <person name="Lee C.-M."/>
            <person name="Woen H.-Y."/>
            <person name="Kwon S.-W."/>
        </authorList>
    </citation>
    <scope>NUCLEOTIDE SEQUENCE [LARGE SCALE GENOMIC DNA]</scope>
    <source>
        <strain evidence="3">5116 S-27</strain>
    </source>
</reference>
<gene>
    <name evidence="2" type="ORF">MUN80_19530</name>
</gene>
<evidence type="ECO:0000313" key="3">
    <source>
        <dbReference type="Proteomes" id="UP000831785"/>
    </source>
</evidence>
<organism evidence="2 3">
    <name type="scientific">Hymenobacter cellulosivorans</name>
    <dbReference type="NCBI Taxonomy" id="2932249"/>
    <lineage>
        <taxon>Bacteria</taxon>
        <taxon>Pseudomonadati</taxon>
        <taxon>Bacteroidota</taxon>
        <taxon>Cytophagia</taxon>
        <taxon>Cytophagales</taxon>
        <taxon>Hymenobacteraceae</taxon>
        <taxon>Hymenobacter</taxon>
    </lineage>
</organism>
<dbReference type="RefSeq" id="WP_244715459.1">
    <property type="nucleotide sequence ID" value="NZ_CP095049.1"/>
</dbReference>
<sequence>MRYSHSELELSYEYHTEQELGPGLHWMVLLIGTGAVVALTYNALIYFKQPVWLWSILVVLLWVGQSFLPPSPAPVLAAYAGEIRLHYTAGEASCYFSPIKLTDQTPLPIGAELALPTVQSIRVRMLPNSDSDQPSYGLVEVQLTQPGPWLLFAQLPTAQAANQAATLLRDLTGIPALTNMNPPSASGIIFLRYLGRQYYKLSHGKLR</sequence>
<keyword evidence="1" id="KW-0472">Membrane</keyword>